<sequence>MPPPPSIPSSSKGKKFSHEDWQADFAAHSNGAKFPTLQAIARDFLAILISTVASESSFSMGGRFVTPHRSRLRPDTLEALMCNQD</sequence>
<dbReference type="InterPro" id="IPR008906">
    <property type="entry name" value="HATC_C_dom"/>
</dbReference>
<organism evidence="2 3">
    <name type="scientific">Arachis hypogaea</name>
    <name type="common">Peanut</name>
    <dbReference type="NCBI Taxonomy" id="3818"/>
    <lineage>
        <taxon>Eukaryota</taxon>
        <taxon>Viridiplantae</taxon>
        <taxon>Streptophyta</taxon>
        <taxon>Embryophyta</taxon>
        <taxon>Tracheophyta</taxon>
        <taxon>Spermatophyta</taxon>
        <taxon>Magnoliopsida</taxon>
        <taxon>eudicotyledons</taxon>
        <taxon>Gunneridae</taxon>
        <taxon>Pentapetalae</taxon>
        <taxon>rosids</taxon>
        <taxon>fabids</taxon>
        <taxon>Fabales</taxon>
        <taxon>Fabaceae</taxon>
        <taxon>Papilionoideae</taxon>
        <taxon>50 kb inversion clade</taxon>
        <taxon>dalbergioids sensu lato</taxon>
        <taxon>Dalbergieae</taxon>
        <taxon>Pterocarpus clade</taxon>
        <taxon>Arachis</taxon>
    </lineage>
</organism>
<feature type="domain" description="HAT C-terminal dimerisation" evidence="1">
    <location>
        <begin position="29"/>
        <end position="84"/>
    </location>
</feature>
<dbReference type="SUPFAM" id="SSF53098">
    <property type="entry name" value="Ribonuclease H-like"/>
    <property type="match status" value="1"/>
</dbReference>
<comment type="caution">
    <text evidence="2">The sequence shown here is derived from an EMBL/GenBank/DDBJ whole genome shotgun (WGS) entry which is preliminary data.</text>
</comment>
<evidence type="ECO:0000259" key="1">
    <source>
        <dbReference type="Pfam" id="PF05699"/>
    </source>
</evidence>
<protein>
    <recommendedName>
        <fullName evidence="1">HAT C-terminal dimerisation domain-containing protein</fullName>
    </recommendedName>
</protein>
<accession>A0A445ER71</accession>
<proteinExistence type="predicted"/>
<dbReference type="Pfam" id="PF05699">
    <property type="entry name" value="Dimer_Tnp_hAT"/>
    <property type="match status" value="1"/>
</dbReference>
<dbReference type="GO" id="GO:0046983">
    <property type="term" value="F:protein dimerization activity"/>
    <property type="evidence" value="ECO:0007669"/>
    <property type="project" value="InterPro"/>
</dbReference>
<dbReference type="PANTHER" id="PTHR23272">
    <property type="entry name" value="BED FINGER-RELATED"/>
    <property type="match status" value="1"/>
</dbReference>
<keyword evidence="3" id="KW-1185">Reference proteome</keyword>
<dbReference type="Proteomes" id="UP000289738">
    <property type="component" value="Chromosome A01"/>
</dbReference>
<dbReference type="EMBL" id="SDMP01000001">
    <property type="protein sequence ID" value="RYR77862.1"/>
    <property type="molecule type" value="Genomic_DNA"/>
</dbReference>
<name>A0A445ER71_ARAHY</name>
<gene>
    <name evidence="2" type="ORF">Ahy_A01g002531</name>
</gene>
<evidence type="ECO:0000313" key="3">
    <source>
        <dbReference type="Proteomes" id="UP000289738"/>
    </source>
</evidence>
<reference evidence="2 3" key="1">
    <citation type="submission" date="2019-01" db="EMBL/GenBank/DDBJ databases">
        <title>Sequencing of cultivated peanut Arachis hypogaea provides insights into genome evolution and oil improvement.</title>
        <authorList>
            <person name="Chen X."/>
        </authorList>
    </citation>
    <scope>NUCLEOTIDE SEQUENCE [LARGE SCALE GENOMIC DNA]</scope>
    <source>
        <strain evidence="3">cv. Fuhuasheng</strain>
        <tissue evidence="2">Leaves</tissue>
    </source>
</reference>
<dbReference type="PANTHER" id="PTHR23272:SF179">
    <property type="entry name" value="ZINC FINGER BED DOMAIN-CONTAINING PROTEIN RICESLEEPER 2-LIKE ISOFORM X1"/>
    <property type="match status" value="1"/>
</dbReference>
<dbReference type="STRING" id="3818.A0A445ER71"/>
<dbReference type="AlphaFoldDB" id="A0A445ER71"/>
<dbReference type="InterPro" id="IPR012337">
    <property type="entry name" value="RNaseH-like_sf"/>
</dbReference>
<evidence type="ECO:0000313" key="2">
    <source>
        <dbReference type="EMBL" id="RYR77862.1"/>
    </source>
</evidence>